<keyword evidence="3 6" id="KW-0378">Hydrolase</keyword>
<dbReference type="GO" id="GO:0006412">
    <property type="term" value="P:translation"/>
    <property type="evidence" value="ECO:0007669"/>
    <property type="project" value="UniProtKB-UniRule"/>
</dbReference>
<dbReference type="SUPFAM" id="SSF56420">
    <property type="entry name" value="Peptide deformylase"/>
    <property type="match status" value="1"/>
</dbReference>
<evidence type="ECO:0000313" key="9">
    <source>
        <dbReference type="Proteomes" id="UP000325755"/>
    </source>
</evidence>
<dbReference type="PANTHER" id="PTHR10458:SF21">
    <property type="entry name" value="PEPTIDE DEFORMYLASE"/>
    <property type="match status" value="1"/>
</dbReference>
<dbReference type="Pfam" id="PF01327">
    <property type="entry name" value="Pep_deformylase"/>
    <property type="match status" value="1"/>
</dbReference>
<dbReference type="EC" id="3.5.1.88" evidence="6"/>
<comment type="cofactor">
    <cofactor evidence="6">
        <name>Fe(2+)</name>
        <dbReference type="ChEBI" id="CHEBI:29033"/>
    </cofactor>
    <text evidence="6">Binds 1 Fe(2+) ion.</text>
</comment>
<dbReference type="PANTHER" id="PTHR10458">
    <property type="entry name" value="PEPTIDE DEFORMYLASE"/>
    <property type="match status" value="1"/>
</dbReference>
<protein>
    <recommendedName>
        <fullName evidence="6">Peptide deformylase</fullName>
        <shortName evidence="6">PDF</shortName>
        <ecNumber evidence="6">3.5.1.88</ecNumber>
    </recommendedName>
    <alternativeName>
        <fullName evidence="6">Polypeptide deformylase</fullName>
    </alternativeName>
</protein>
<feature type="compositionally biased region" description="Low complexity" evidence="7">
    <location>
        <begin position="167"/>
        <end position="187"/>
    </location>
</feature>
<dbReference type="PIRSF" id="PIRSF004749">
    <property type="entry name" value="Pep_def"/>
    <property type="match status" value="1"/>
</dbReference>
<dbReference type="FunFam" id="3.90.45.10:FF:000001">
    <property type="entry name" value="Peptide deformylase"/>
    <property type="match status" value="1"/>
</dbReference>
<comment type="similarity">
    <text evidence="1 6">Belongs to the polypeptide deformylase family.</text>
</comment>
<accession>A0A5Q0BPW8</accession>
<dbReference type="OrthoDB" id="9804313at2"/>
<dbReference type="NCBIfam" id="NF001159">
    <property type="entry name" value="PRK00150.1-3"/>
    <property type="match status" value="1"/>
</dbReference>
<dbReference type="EMBL" id="CP044205">
    <property type="protein sequence ID" value="QFY44341.1"/>
    <property type="molecule type" value="Genomic_DNA"/>
</dbReference>
<dbReference type="FunCoup" id="A0A5Q0BPW8">
    <property type="interactions" value="526"/>
</dbReference>
<feature type="active site" evidence="6">
    <location>
        <position position="134"/>
    </location>
</feature>
<dbReference type="GO" id="GO:0042586">
    <property type="term" value="F:peptide deformylase activity"/>
    <property type="evidence" value="ECO:0007669"/>
    <property type="project" value="UniProtKB-UniRule"/>
</dbReference>
<evidence type="ECO:0000313" key="8">
    <source>
        <dbReference type="EMBL" id="QFY44341.1"/>
    </source>
</evidence>
<dbReference type="AlphaFoldDB" id="A0A5Q0BPW8"/>
<feature type="binding site" evidence="6">
    <location>
        <position position="133"/>
    </location>
    <ligand>
        <name>Fe cation</name>
        <dbReference type="ChEBI" id="CHEBI:24875"/>
    </ligand>
</feature>
<dbReference type="NCBIfam" id="TIGR00079">
    <property type="entry name" value="pept_deformyl"/>
    <property type="match status" value="1"/>
</dbReference>
<evidence type="ECO:0000256" key="1">
    <source>
        <dbReference type="ARBA" id="ARBA00010759"/>
    </source>
</evidence>
<dbReference type="RefSeq" id="WP_153250306.1">
    <property type="nucleotide sequence ID" value="NZ_CP044205.1"/>
</dbReference>
<dbReference type="InterPro" id="IPR036821">
    <property type="entry name" value="Peptide_deformylase_sf"/>
</dbReference>
<keyword evidence="2 6" id="KW-0479">Metal-binding</keyword>
<evidence type="ECO:0000256" key="6">
    <source>
        <dbReference type="HAMAP-Rule" id="MF_00163"/>
    </source>
</evidence>
<name>A0A5Q0BPW8_9GAMM</name>
<feature type="binding site" evidence="6">
    <location>
        <position position="91"/>
    </location>
    <ligand>
        <name>Fe cation</name>
        <dbReference type="ChEBI" id="CHEBI:24875"/>
    </ligand>
</feature>
<sequence length="187" mass="20787">MPVLTILEYPDSRLRKKALPVQAVDEIITSFVNDMLETMYAAPGIGLAATQVNVHKRIVVIDISEEKNTPLCFINPEIQEKTGSEEMEEGCLSVPGIFEKVTRAARIRVRALDQRGQPFEMEAEGLLAVCIQHEIDHLEGRLFVDHLSSIKRLRARKKLEKDRKQAAHSPPSKNNSAASAASHLPGL</sequence>
<feature type="region of interest" description="Disordered" evidence="7">
    <location>
        <begin position="158"/>
        <end position="187"/>
    </location>
</feature>
<evidence type="ECO:0000256" key="4">
    <source>
        <dbReference type="ARBA" id="ARBA00022917"/>
    </source>
</evidence>
<proteinExistence type="inferred from homology"/>
<evidence type="ECO:0000256" key="3">
    <source>
        <dbReference type="ARBA" id="ARBA00022801"/>
    </source>
</evidence>
<gene>
    <name evidence="6 8" type="primary">def</name>
    <name evidence="8" type="ORF">F6R98_18280</name>
</gene>
<reference evidence="8 9" key="1">
    <citation type="submission" date="2019-09" db="EMBL/GenBank/DDBJ databases">
        <title>Ecophysiology of the spiral-shaped methanotroph Methylospira mobilis as revealed by the complete genome sequence.</title>
        <authorList>
            <person name="Oshkin I.Y."/>
            <person name="Dedysh S.N."/>
            <person name="Miroshnikov K."/>
            <person name="Danilova O.V."/>
            <person name="Hakobyan A."/>
            <person name="Liesack W."/>
        </authorList>
    </citation>
    <scope>NUCLEOTIDE SEQUENCE [LARGE SCALE GENOMIC DNA]</scope>
    <source>
        <strain evidence="8 9">Shm1</strain>
    </source>
</reference>
<dbReference type="GO" id="GO:0046872">
    <property type="term" value="F:metal ion binding"/>
    <property type="evidence" value="ECO:0007669"/>
    <property type="project" value="UniProtKB-KW"/>
</dbReference>
<dbReference type="InterPro" id="IPR023635">
    <property type="entry name" value="Peptide_deformylase"/>
</dbReference>
<feature type="binding site" evidence="6">
    <location>
        <position position="137"/>
    </location>
    <ligand>
        <name>Fe cation</name>
        <dbReference type="ChEBI" id="CHEBI:24875"/>
    </ligand>
</feature>
<dbReference type="Proteomes" id="UP000325755">
    <property type="component" value="Chromosome"/>
</dbReference>
<evidence type="ECO:0000256" key="2">
    <source>
        <dbReference type="ARBA" id="ARBA00022723"/>
    </source>
</evidence>
<dbReference type="CDD" id="cd00487">
    <property type="entry name" value="Pep_deformylase"/>
    <property type="match status" value="1"/>
</dbReference>
<dbReference type="Gene3D" id="3.90.45.10">
    <property type="entry name" value="Peptide deformylase"/>
    <property type="match status" value="1"/>
</dbReference>
<keyword evidence="4 6" id="KW-0648">Protein biosynthesis</keyword>
<dbReference type="HAMAP" id="MF_00163">
    <property type="entry name" value="Pep_deformylase"/>
    <property type="match status" value="1"/>
</dbReference>
<keyword evidence="5 6" id="KW-0408">Iron</keyword>
<dbReference type="PRINTS" id="PR01576">
    <property type="entry name" value="PDEFORMYLASE"/>
</dbReference>
<dbReference type="InParanoid" id="A0A5Q0BPW8"/>
<keyword evidence="9" id="KW-1185">Reference proteome</keyword>
<comment type="catalytic activity">
    <reaction evidence="6">
        <text>N-terminal N-formyl-L-methionyl-[peptide] + H2O = N-terminal L-methionyl-[peptide] + formate</text>
        <dbReference type="Rhea" id="RHEA:24420"/>
        <dbReference type="Rhea" id="RHEA-COMP:10639"/>
        <dbReference type="Rhea" id="RHEA-COMP:10640"/>
        <dbReference type="ChEBI" id="CHEBI:15377"/>
        <dbReference type="ChEBI" id="CHEBI:15740"/>
        <dbReference type="ChEBI" id="CHEBI:49298"/>
        <dbReference type="ChEBI" id="CHEBI:64731"/>
        <dbReference type="EC" id="3.5.1.88"/>
    </reaction>
</comment>
<comment type="function">
    <text evidence="6">Removes the formyl group from the N-terminal Met of newly synthesized proteins. Requires at least a dipeptide for an efficient rate of reaction. N-terminal L-methionine is a prerequisite for activity but the enzyme has broad specificity at other positions.</text>
</comment>
<organism evidence="8 9">
    <name type="scientific">Candidatus Methylospira mobilis</name>
    <dbReference type="NCBI Taxonomy" id="1808979"/>
    <lineage>
        <taxon>Bacteria</taxon>
        <taxon>Pseudomonadati</taxon>
        <taxon>Pseudomonadota</taxon>
        <taxon>Gammaproteobacteria</taxon>
        <taxon>Methylococcales</taxon>
        <taxon>Methylococcaceae</taxon>
        <taxon>Candidatus Methylospira</taxon>
    </lineage>
</organism>
<dbReference type="KEGG" id="mmob:F6R98_18280"/>
<evidence type="ECO:0000256" key="5">
    <source>
        <dbReference type="ARBA" id="ARBA00023004"/>
    </source>
</evidence>
<evidence type="ECO:0000256" key="7">
    <source>
        <dbReference type="SAM" id="MobiDB-lite"/>
    </source>
</evidence>